<dbReference type="AlphaFoldDB" id="A0A1Y2LE26"/>
<dbReference type="Proteomes" id="UP000193396">
    <property type="component" value="Unassembled WGS sequence"/>
</dbReference>
<proteinExistence type="predicted"/>
<keyword evidence="1" id="KW-0472">Membrane</keyword>
<name>A0A1Y2LE26_9PROT</name>
<reference evidence="2 3" key="1">
    <citation type="submission" date="2014-03" db="EMBL/GenBank/DDBJ databases">
        <title>The draft genome sequence of Thalassospira alkalitolerans JCM 18968.</title>
        <authorList>
            <person name="Lai Q."/>
            <person name="Shao Z."/>
        </authorList>
    </citation>
    <scope>NUCLEOTIDE SEQUENCE [LARGE SCALE GENOMIC DNA]</scope>
    <source>
        <strain evidence="2 3">JCM 18968</strain>
    </source>
</reference>
<dbReference type="RefSeq" id="WP_085616887.1">
    <property type="nucleotide sequence ID" value="NZ_JBLXAE010000012.1"/>
</dbReference>
<dbReference type="OrthoDB" id="7363806at2"/>
<protein>
    <recommendedName>
        <fullName evidence="4">DUF2335 domain-containing protein</fullName>
    </recommendedName>
</protein>
<feature type="transmembrane region" description="Helical" evidence="1">
    <location>
        <begin position="83"/>
        <end position="102"/>
    </location>
</feature>
<evidence type="ECO:0000256" key="1">
    <source>
        <dbReference type="SAM" id="Phobius"/>
    </source>
</evidence>
<evidence type="ECO:0000313" key="3">
    <source>
        <dbReference type="Proteomes" id="UP000193396"/>
    </source>
</evidence>
<dbReference type="EMBL" id="JFKB01000003">
    <property type="protein sequence ID" value="OSQ49139.1"/>
    <property type="molecule type" value="Genomic_DNA"/>
</dbReference>
<feature type="transmembrane region" description="Helical" evidence="1">
    <location>
        <begin position="108"/>
        <end position="126"/>
    </location>
</feature>
<accession>A0A1Y2LE26</accession>
<keyword evidence="3" id="KW-1185">Reference proteome</keyword>
<evidence type="ECO:0000313" key="2">
    <source>
        <dbReference type="EMBL" id="OSQ49139.1"/>
    </source>
</evidence>
<organism evidence="2 3">
    <name type="scientific">Thalassospira alkalitolerans</name>
    <dbReference type="NCBI Taxonomy" id="1293890"/>
    <lineage>
        <taxon>Bacteria</taxon>
        <taxon>Pseudomonadati</taxon>
        <taxon>Pseudomonadota</taxon>
        <taxon>Alphaproteobacteria</taxon>
        <taxon>Rhodospirillales</taxon>
        <taxon>Thalassospiraceae</taxon>
        <taxon>Thalassospira</taxon>
    </lineage>
</organism>
<sequence>MSDIDAEKEDEGPRKKERFGKYVVPEERANNIVKLLDEFLRKGPRKGLKYSRWQQIAWYEIVDELKRAEAAQKNQDSLTKASFLGLAVGFGTIGFWGIVVLLGQNFGMIGGVLIVIAGLVIWRSLAKGKWFS</sequence>
<gene>
    <name evidence="2" type="ORF">TALK_06035</name>
</gene>
<keyword evidence="1" id="KW-1133">Transmembrane helix</keyword>
<keyword evidence="1" id="KW-0812">Transmembrane</keyword>
<evidence type="ECO:0008006" key="4">
    <source>
        <dbReference type="Google" id="ProtNLM"/>
    </source>
</evidence>
<comment type="caution">
    <text evidence="2">The sequence shown here is derived from an EMBL/GenBank/DDBJ whole genome shotgun (WGS) entry which is preliminary data.</text>
</comment>